<dbReference type="PROSITE" id="PS50889">
    <property type="entry name" value="S4"/>
    <property type="match status" value="1"/>
</dbReference>
<dbReference type="CDD" id="cd00165">
    <property type="entry name" value="S4"/>
    <property type="match status" value="1"/>
</dbReference>
<dbReference type="GO" id="GO:0003723">
    <property type="term" value="F:RNA binding"/>
    <property type="evidence" value="ECO:0007669"/>
    <property type="project" value="UniProtKB-KW"/>
</dbReference>
<dbReference type="SMART" id="SM00363">
    <property type="entry name" value="S4"/>
    <property type="match status" value="1"/>
</dbReference>
<gene>
    <name evidence="4" type="ORF">F3W81_01395</name>
</gene>
<accession>A0A7L9WRX8</accession>
<dbReference type="KEGG" id="pshq:F3W81_01395"/>
<sequence>MRVDKWLWQARFFKSRSLSAACVSGGHMRINGNHVTKPAANVGVGDVLTFTQADRVRVIKIAALGIRRGPATEAQTLYEDLTPKDDTEKHVPPIARIEGNSRPTKRDRRKLDLDRRGALE</sequence>
<feature type="region of interest" description="Disordered" evidence="2">
    <location>
        <begin position="78"/>
        <end position="120"/>
    </location>
</feature>
<name>A0A7L9WRX8_9RHOB</name>
<keyword evidence="1" id="KW-0694">RNA-binding</keyword>
<dbReference type="AlphaFoldDB" id="A0A7L9WRX8"/>
<evidence type="ECO:0000256" key="1">
    <source>
        <dbReference type="PROSITE-ProRule" id="PRU00182"/>
    </source>
</evidence>
<keyword evidence="5" id="KW-1185">Reference proteome</keyword>
<organism evidence="4 5">
    <name type="scientific">Pseudooceanicola spongiae</name>
    <dbReference type="NCBI Taxonomy" id="2613965"/>
    <lineage>
        <taxon>Bacteria</taxon>
        <taxon>Pseudomonadati</taxon>
        <taxon>Pseudomonadota</taxon>
        <taxon>Alphaproteobacteria</taxon>
        <taxon>Rhodobacterales</taxon>
        <taxon>Paracoccaceae</taxon>
        <taxon>Pseudooceanicola</taxon>
    </lineage>
</organism>
<feature type="compositionally biased region" description="Basic and acidic residues" evidence="2">
    <location>
        <begin position="109"/>
        <end position="120"/>
    </location>
</feature>
<protein>
    <submittedName>
        <fullName evidence="4">RNA-binding S4 domain-containing protein</fullName>
    </submittedName>
</protein>
<dbReference type="SUPFAM" id="SSF55174">
    <property type="entry name" value="Alpha-L RNA-binding motif"/>
    <property type="match status" value="1"/>
</dbReference>
<dbReference type="Pfam" id="PF01479">
    <property type="entry name" value="S4"/>
    <property type="match status" value="1"/>
</dbReference>
<dbReference type="InterPro" id="IPR002942">
    <property type="entry name" value="S4_RNA-bd"/>
</dbReference>
<feature type="domain" description="RNA-binding S4" evidence="3">
    <location>
        <begin position="1"/>
        <end position="65"/>
    </location>
</feature>
<dbReference type="EMBL" id="CP045201">
    <property type="protein sequence ID" value="QOL83049.1"/>
    <property type="molecule type" value="Genomic_DNA"/>
</dbReference>
<dbReference type="Gene3D" id="3.10.290.10">
    <property type="entry name" value="RNA-binding S4 domain"/>
    <property type="match status" value="1"/>
</dbReference>
<reference evidence="4 5" key="1">
    <citation type="submission" date="2019-10" db="EMBL/GenBank/DDBJ databases">
        <title>Pseudopuniceibacterium sp. HQ09 islated from Antarctica.</title>
        <authorList>
            <person name="Liao L."/>
            <person name="Su S."/>
            <person name="Chen B."/>
            <person name="Yu Y."/>
        </authorList>
    </citation>
    <scope>NUCLEOTIDE SEQUENCE [LARGE SCALE GENOMIC DNA]</scope>
    <source>
        <strain evidence="4 5">HQ09</strain>
    </source>
</reference>
<proteinExistence type="predicted"/>
<evidence type="ECO:0000313" key="5">
    <source>
        <dbReference type="Proteomes" id="UP000594118"/>
    </source>
</evidence>
<dbReference type="Proteomes" id="UP000594118">
    <property type="component" value="Chromosome"/>
</dbReference>
<evidence type="ECO:0000259" key="3">
    <source>
        <dbReference type="SMART" id="SM00363"/>
    </source>
</evidence>
<evidence type="ECO:0000313" key="4">
    <source>
        <dbReference type="EMBL" id="QOL83049.1"/>
    </source>
</evidence>
<evidence type="ECO:0000256" key="2">
    <source>
        <dbReference type="SAM" id="MobiDB-lite"/>
    </source>
</evidence>
<feature type="compositionally biased region" description="Basic and acidic residues" evidence="2">
    <location>
        <begin position="81"/>
        <end position="91"/>
    </location>
</feature>
<dbReference type="InterPro" id="IPR036986">
    <property type="entry name" value="S4_RNA-bd_sf"/>
</dbReference>